<evidence type="ECO:0000256" key="3">
    <source>
        <dbReference type="PROSITE-ProRule" id="PRU00023"/>
    </source>
</evidence>
<dbReference type="Pfam" id="PF12796">
    <property type="entry name" value="Ank_2"/>
    <property type="match status" value="3"/>
</dbReference>
<evidence type="ECO:0000256" key="2">
    <source>
        <dbReference type="ARBA" id="ARBA00023043"/>
    </source>
</evidence>
<dbReference type="PROSITE" id="PS50088">
    <property type="entry name" value="ANK_REPEAT"/>
    <property type="match status" value="3"/>
</dbReference>
<evidence type="ECO:0000313" key="4">
    <source>
        <dbReference type="EMBL" id="KAK9700998.1"/>
    </source>
</evidence>
<evidence type="ECO:0000256" key="1">
    <source>
        <dbReference type="ARBA" id="ARBA00022737"/>
    </source>
</evidence>
<dbReference type="PROSITE" id="PS50297">
    <property type="entry name" value="ANK_REP_REGION"/>
    <property type="match status" value="2"/>
</dbReference>
<dbReference type="InterPro" id="IPR002110">
    <property type="entry name" value="Ankyrin_rpt"/>
</dbReference>
<proteinExistence type="predicted"/>
<dbReference type="SMART" id="SM00248">
    <property type="entry name" value="ANK"/>
    <property type="match status" value="8"/>
</dbReference>
<protein>
    <submittedName>
        <fullName evidence="4">Ankyrin repeats (3 copies)</fullName>
    </submittedName>
</protein>
<sequence>MLIKSIEKSLQASNFLPPLEDAVMCDNTQLVEKLLKAGATVNVSNLKNDTLLHLAVQRRNKHLVQLFSRYQLNLTNKTGQTPLFWALLSCDTTLVEMLLKQGAHVNITDRTGATPLGISVKCSKDLIELLLRYGADVNGRNHRGETALFDAVNMDNTHKVKVLLCAGVNVNIGDRNGNTALHVAINRSYRRGFDNVNIGDRNGNTALHVAINRSYRRGFEETMISTLLIANADVNIVDKFGDTPLHNAVSIGFRGAVQLILQDDSNFRHSSPTSLNPSIKNPSKTKKYKTCVNMESQNGDTPLSYAIKSENACLERKKMTAIAIKKAEMRPYRNCD</sequence>
<evidence type="ECO:0000313" key="5">
    <source>
        <dbReference type="Proteomes" id="UP001458880"/>
    </source>
</evidence>
<organism evidence="4 5">
    <name type="scientific">Popillia japonica</name>
    <name type="common">Japanese beetle</name>
    <dbReference type="NCBI Taxonomy" id="7064"/>
    <lineage>
        <taxon>Eukaryota</taxon>
        <taxon>Metazoa</taxon>
        <taxon>Ecdysozoa</taxon>
        <taxon>Arthropoda</taxon>
        <taxon>Hexapoda</taxon>
        <taxon>Insecta</taxon>
        <taxon>Pterygota</taxon>
        <taxon>Neoptera</taxon>
        <taxon>Endopterygota</taxon>
        <taxon>Coleoptera</taxon>
        <taxon>Polyphaga</taxon>
        <taxon>Scarabaeiformia</taxon>
        <taxon>Scarabaeidae</taxon>
        <taxon>Rutelinae</taxon>
        <taxon>Popillia</taxon>
    </lineage>
</organism>
<feature type="repeat" description="ANK" evidence="3">
    <location>
        <begin position="143"/>
        <end position="175"/>
    </location>
</feature>
<keyword evidence="2 3" id="KW-0040">ANK repeat</keyword>
<dbReference type="InterPro" id="IPR036770">
    <property type="entry name" value="Ankyrin_rpt-contain_sf"/>
</dbReference>
<reference evidence="4 5" key="1">
    <citation type="journal article" date="2024" name="BMC Genomics">
        <title>De novo assembly and annotation of Popillia japonica's genome with initial clues to its potential as an invasive pest.</title>
        <authorList>
            <person name="Cucini C."/>
            <person name="Boschi S."/>
            <person name="Funari R."/>
            <person name="Cardaioli E."/>
            <person name="Iannotti N."/>
            <person name="Marturano G."/>
            <person name="Paoli F."/>
            <person name="Bruttini M."/>
            <person name="Carapelli A."/>
            <person name="Frati F."/>
            <person name="Nardi F."/>
        </authorList>
    </citation>
    <scope>NUCLEOTIDE SEQUENCE [LARGE SCALE GENOMIC DNA]</scope>
    <source>
        <strain evidence="4">DMR45628</strain>
    </source>
</reference>
<accession>A0AAW1JDA1</accession>
<dbReference type="PANTHER" id="PTHR24198:SF165">
    <property type="entry name" value="ANKYRIN REPEAT-CONTAINING PROTEIN-RELATED"/>
    <property type="match status" value="1"/>
</dbReference>
<gene>
    <name evidence="4" type="ORF">QE152_g30900</name>
</gene>
<feature type="repeat" description="ANK" evidence="3">
    <location>
        <begin position="78"/>
        <end position="110"/>
    </location>
</feature>
<comment type="caution">
    <text evidence="4">The sequence shown here is derived from an EMBL/GenBank/DDBJ whole genome shotgun (WGS) entry which is preliminary data.</text>
</comment>
<dbReference type="AlphaFoldDB" id="A0AAW1JDA1"/>
<dbReference type="Gene3D" id="1.25.40.20">
    <property type="entry name" value="Ankyrin repeat-containing domain"/>
    <property type="match status" value="3"/>
</dbReference>
<dbReference type="EMBL" id="JASPKY010000425">
    <property type="protein sequence ID" value="KAK9700998.1"/>
    <property type="molecule type" value="Genomic_DNA"/>
</dbReference>
<name>A0AAW1JDA1_POPJA</name>
<dbReference type="Proteomes" id="UP001458880">
    <property type="component" value="Unassembled WGS sequence"/>
</dbReference>
<dbReference type="SUPFAM" id="SSF48403">
    <property type="entry name" value="Ankyrin repeat"/>
    <property type="match status" value="1"/>
</dbReference>
<keyword evidence="5" id="KW-1185">Reference proteome</keyword>
<keyword evidence="1" id="KW-0677">Repeat</keyword>
<dbReference type="PANTHER" id="PTHR24198">
    <property type="entry name" value="ANKYRIN REPEAT AND PROTEIN KINASE DOMAIN-CONTAINING PROTEIN"/>
    <property type="match status" value="1"/>
</dbReference>
<feature type="repeat" description="ANK" evidence="3">
    <location>
        <begin position="202"/>
        <end position="239"/>
    </location>
</feature>